<name>A0ABV4AFC9_9GAMM</name>
<dbReference type="EC" id="2.1.1.172" evidence="6"/>
<dbReference type="InterPro" id="IPR029063">
    <property type="entry name" value="SAM-dependent_MTases_sf"/>
</dbReference>
<dbReference type="InterPro" id="IPR023543">
    <property type="entry name" value="rRNA_ssu_MeTfrase_C"/>
</dbReference>
<dbReference type="RefSeq" id="WP_369454796.1">
    <property type="nucleotide sequence ID" value="NZ_JBGCUO010000001.1"/>
</dbReference>
<evidence type="ECO:0000313" key="10">
    <source>
        <dbReference type="Proteomes" id="UP001562065"/>
    </source>
</evidence>
<evidence type="ECO:0000256" key="3">
    <source>
        <dbReference type="ARBA" id="ARBA00022603"/>
    </source>
</evidence>
<comment type="catalytic activity">
    <reaction evidence="6">
        <text>guanosine(1207) in 16S rRNA + S-adenosyl-L-methionine = N(2)-methylguanosine(1207) in 16S rRNA + S-adenosyl-L-homocysteine + H(+)</text>
        <dbReference type="Rhea" id="RHEA:42736"/>
        <dbReference type="Rhea" id="RHEA-COMP:10213"/>
        <dbReference type="Rhea" id="RHEA-COMP:10214"/>
        <dbReference type="ChEBI" id="CHEBI:15378"/>
        <dbReference type="ChEBI" id="CHEBI:57856"/>
        <dbReference type="ChEBI" id="CHEBI:59789"/>
        <dbReference type="ChEBI" id="CHEBI:74269"/>
        <dbReference type="ChEBI" id="CHEBI:74481"/>
        <dbReference type="EC" id="2.1.1.172"/>
    </reaction>
</comment>
<feature type="domain" description="Methyltransferase small N-terminal" evidence="8">
    <location>
        <begin position="7"/>
        <end position="148"/>
    </location>
</feature>
<dbReference type="EMBL" id="JBGCUO010000001">
    <property type="protein sequence ID" value="MEY1661544.1"/>
    <property type="molecule type" value="Genomic_DNA"/>
</dbReference>
<feature type="domain" description="Methyltransferase small" evidence="7">
    <location>
        <begin position="154"/>
        <end position="318"/>
    </location>
</feature>
<dbReference type="InterPro" id="IPR013675">
    <property type="entry name" value="Mtase_sm_N"/>
</dbReference>
<evidence type="ECO:0000256" key="6">
    <source>
        <dbReference type="HAMAP-Rule" id="MF_01862"/>
    </source>
</evidence>
<dbReference type="Pfam" id="PF08468">
    <property type="entry name" value="MTS_N"/>
    <property type="match status" value="1"/>
</dbReference>
<keyword evidence="4 6" id="KW-0808">Transferase</keyword>
<comment type="subcellular location">
    <subcellularLocation>
        <location evidence="6">Cytoplasm</location>
    </subcellularLocation>
</comment>
<proteinExistence type="inferred from homology"/>
<dbReference type="GO" id="GO:0008168">
    <property type="term" value="F:methyltransferase activity"/>
    <property type="evidence" value="ECO:0007669"/>
    <property type="project" value="UniProtKB-KW"/>
</dbReference>
<organism evidence="9 10">
    <name type="scientific">Isoalcanivorax beigongshangi</name>
    <dbReference type="NCBI Taxonomy" id="3238810"/>
    <lineage>
        <taxon>Bacteria</taxon>
        <taxon>Pseudomonadati</taxon>
        <taxon>Pseudomonadota</taxon>
        <taxon>Gammaproteobacteria</taxon>
        <taxon>Oceanospirillales</taxon>
        <taxon>Alcanivoracaceae</taxon>
        <taxon>Isoalcanivorax</taxon>
    </lineage>
</organism>
<comment type="caution">
    <text evidence="9">The sequence shown here is derived from an EMBL/GenBank/DDBJ whole genome shotgun (WGS) entry which is preliminary data.</text>
</comment>
<keyword evidence="5 6" id="KW-0949">S-adenosyl-L-methionine</keyword>
<dbReference type="PANTHER" id="PTHR47816:SF4">
    <property type="entry name" value="RIBOSOMAL RNA SMALL SUBUNIT METHYLTRANSFERASE C"/>
    <property type="match status" value="1"/>
</dbReference>
<evidence type="ECO:0000259" key="7">
    <source>
        <dbReference type="Pfam" id="PF05175"/>
    </source>
</evidence>
<keyword evidence="1 6" id="KW-0963">Cytoplasm</keyword>
<protein>
    <recommendedName>
        <fullName evidence="6">Ribosomal RNA small subunit methyltransferase C</fullName>
        <ecNumber evidence="6">2.1.1.172</ecNumber>
    </recommendedName>
    <alternativeName>
        <fullName evidence="6">16S rRNA m2G1207 methyltransferase</fullName>
    </alternativeName>
    <alternativeName>
        <fullName evidence="6">rRNA (guanine-N(2)-)-methyltransferase RsmC</fullName>
    </alternativeName>
</protein>
<evidence type="ECO:0000256" key="1">
    <source>
        <dbReference type="ARBA" id="ARBA00022490"/>
    </source>
</evidence>
<evidence type="ECO:0000256" key="5">
    <source>
        <dbReference type="ARBA" id="ARBA00022691"/>
    </source>
</evidence>
<evidence type="ECO:0000313" key="9">
    <source>
        <dbReference type="EMBL" id="MEY1661544.1"/>
    </source>
</evidence>
<evidence type="ECO:0000256" key="4">
    <source>
        <dbReference type="ARBA" id="ARBA00022679"/>
    </source>
</evidence>
<dbReference type="SUPFAM" id="SSF53335">
    <property type="entry name" value="S-adenosyl-L-methionine-dependent methyltransferases"/>
    <property type="match status" value="1"/>
</dbReference>
<comment type="function">
    <text evidence="6">Specifically methylates the guanine in position 1207 of 16S rRNA in the 30S particle.</text>
</comment>
<keyword evidence="2 6" id="KW-0698">rRNA processing</keyword>
<comment type="subunit">
    <text evidence="6">Monomer.</text>
</comment>
<evidence type="ECO:0000256" key="2">
    <source>
        <dbReference type="ARBA" id="ARBA00022552"/>
    </source>
</evidence>
<dbReference type="Gene3D" id="3.40.50.150">
    <property type="entry name" value="Vaccinia Virus protein VP39"/>
    <property type="match status" value="2"/>
</dbReference>
<evidence type="ECO:0000259" key="8">
    <source>
        <dbReference type="Pfam" id="PF08468"/>
    </source>
</evidence>
<dbReference type="GO" id="GO:0032259">
    <property type="term" value="P:methylation"/>
    <property type="evidence" value="ECO:0007669"/>
    <property type="project" value="UniProtKB-KW"/>
</dbReference>
<gene>
    <name evidence="6" type="primary">rsmC</name>
    <name evidence="9" type="ORF">AB5I84_05195</name>
</gene>
<dbReference type="HAMAP" id="MF_01862">
    <property type="entry name" value="16SrRNA_methyltr_C"/>
    <property type="match status" value="1"/>
</dbReference>
<comment type="similarity">
    <text evidence="6">Belongs to the methyltransferase superfamily. RsmC family.</text>
</comment>
<dbReference type="InterPro" id="IPR046977">
    <property type="entry name" value="RsmC/RlmG"/>
</dbReference>
<sequence length="321" mass="34509">MENTTRLLWRQESDLAGRHLFIADADDGALAQLPAASVTLHSDLVTVAGTQCSPWPVVPAEADLLVIILPKSRERLDWLLAALGHGLTQTTECWLVGPGKGGIRGALKQFAAVAGEPEALDSARHCKLYRGWLTPQTGDFDPQPLLRRFQAGELALVSAPGVFSHGRLDDGTALLLEALAEQPPSGAVLDMGCGAGVLSVTLARAGARVTACDASQVAVWSTQQSLAANGLQGEVLHSDLYRAVSGQFDAIVTNPPFHDGLERTTAVTQRLIADARRHLRPGGVLWMVANRGLAYEQWLSAAFANVAVMRENNRFRVWRCQ</sequence>
<dbReference type="CDD" id="cd02440">
    <property type="entry name" value="AdoMet_MTases"/>
    <property type="match status" value="1"/>
</dbReference>
<dbReference type="PANTHER" id="PTHR47816">
    <property type="entry name" value="RIBOSOMAL RNA SMALL SUBUNIT METHYLTRANSFERASE C"/>
    <property type="match status" value="1"/>
</dbReference>
<dbReference type="Pfam" id="PF05175">
    <property type="entry name" value="MTS"/>
    <property type="match status" value="1"/>
</dbReference>
<keyword evidence="3 6" id="KW-0489">Methyltransferase</keyword>
<dbReference type="PROSITE" id="PS00092">
    <property type="entry name" value="N6_MTASE"/>
    <property type="match status" value="1"/>
</dbReference>
<dbReference type="InterPro" id="IPR007848">
    <property type="entry name" value="Small_mtfrase_dom"/>
</dbReference>
<accession>A0ABV4AFC9</accession>
<keyword evidence="10" id="KW-1185">Reference proteome</keyword>
<reference evidence="9 10" key="1">
    <citation type="submission" date="2024-07" db="EMBL/GenBank/DDBJ databases">
        <authorList>
            <person name="Ren Q."/>
        </authorList>
    </citation>
    <scope>NUCLEOTIDE SEQUENCE [LARGE SCALE GENOMIC DNA]</scope>
    <source>
        <strain evidence="9 10">REN37</strain>
    </source>
</reference>
<dbReference type="InterPro" id="IPR002052">
    <property type="entry name" value="DNA_methylase_N6_adenine_CS"/>
</dbReference>
<dbReference type="Proteomes" id="UP001562065">
    <property type="component" value="Unassembled WGS sequence"/>
</dbReference>